<dbReference type="OrthoDB" id="44277at2759"/>
<proteinExistence type="predicted"/>
<evidence type="ECO:0000313" key="2">
    <source>
        <dbReference type="Proteomes" id="UP000693970"/>
    </source>
</evidence>
<dbReference type="EMBL" id="JAGRRH010000023">
    <property type="protein sequence ID" value="KAG7343935.1"/>
    <property type="molecule type" value="Genomic_DNA"/>
</dbReference>
<comment type="caution">
    <text evidence="1">The sequence shown here is derived from an EMBL/GenBank/DDBJ whole genome shotgun (WGS) entry which is preliminary data.</text>
</comment>
<reference evidence="1" key="2">
    <citation type="submission" date="2021-04" db="EMBL/GenBank/DDBJ databases">
        <authorList>
            <person name="Podell S."/>
        </authorList>
    </citation>
    <scope>NUCLEOTIDE SEQUENCE</scope>
    <source>
        <strain evidence="1">Hildebrandi</strain>
    </source>
</reference>
<keyword evidence="2" id="KW-1185">Reference proteome</keyword>
<reference evidence="1" key="1">
    <citation type="journal article" date="2021" name="Sci. Rep.">
        <title>Diploid genomic architecture of Nitzschia inconspicua, an elite biomass production diatom.</title>
        <authorList>
            <person name="Oliver A."/>
            <person name="Podell S."/>
            <person name="Pinowska A."/>
            <person name="Traller J.C."/>
            <person name="Smith S.R."/>
            <person name="McClure R."/>
            <person name="Beliaev A."/>
            <person name="Bohutskyi P."/>
            <person name="Hill E.A."/>
            <person name="Rabines A."/>
            <person name="Zheng H."/>
            <person name="Allen L.Z."/>
            <person name="Kuo A."/>
            <person name="Grigoriev I.V."/>
            <person name="Allen A.E."/>
            <person name="Hazlebeck D."/>
            <person name="Allen E.E."/>
        </authorList>
    </citation>
    <scope>NUCLEOTIDE SEQUENCE</scope>
    <source>
        <strain evidence="1">Hildebrandi</strain>
    </source>
</reference>
<name>A0A9K3KIM7_9STRA</name>
<accession>A0A9K3KIM7</accession>
<sequence>MVESVLETSTTATGATVSYRVENPGWITFPFLIHTHSGKVHFLPSKEALNKDKTCVDMLWEIEVRPFPFMAPNVRKLVEMTTSTTMRNLSVRLREPNATVAIKTPRGKKLSTKLDNFGSVPKDTWLGGVLDAHLRDARSTWEQVVSLPVNSAMDMGPKWGWQH</sequence>
<gene>
    <name evidence="1" type="ORF">IV203_021943</name>
</gene>
<organism evidence="1 2">
    <name type="scientific">Nitzschia inconspicua</name>
    <dbReference type="NCBI Taxonomy" id="303405"/>
    <lineage>
        <taxon>Eukaryota</taxon>
        <taxon>Sar</taxon>
        <taxon>Stramenopiles</taxon>
        <taxon>Ochrophyta</taxon>
        <taxon>Bacillariophyta</taxon>
        <taxon>Bacillariophyceae</taxon>
        <taxon>Bacillariophycidae</taxon>
        <taxon>Bacillariales</taxon>
        <taxon>Bacillariaceae</taxon>
        <taxon>Nitzschia</taxon>
    </lineage>
</organism>
<evidence type="ECO:0000313" key="1">
    <source>
        <dbReference type="EMBL" id="KAG7343935.1"/>
    </source>
</evidence>
<dbReference type="Proteomes" id="UP000693970">
    <property type="component" value="Unassembled WGS sequence"/>
</dbReference>
<protein>
    <submittedName>
        <fullName evidence="1">Uncharacterized protein</fullName>
    </submittedName>
</protein>
<dbReference type="AlphaFoldDB" id="A0A9K3KIM7"/>